<dbReference type="EMBL" id="VRYZ01000001">
    <property type="protein sequence ID" value="TXS94533.1"/>
    <property type="molecule type" value="Genomic_DNA"/>
</dbReference>
<dbReference type="GO" id="GO:0016740">
    <property type="term" value="F:transferase activity"/>
    <property type="evidence" value="ECO:0007669"/>
    <property type="project" value="UniProtKB-KW"/>
</dbReference>
<proteinExistence type="predicted"/>
<comment type="caution">
    <text evidence="1">The sequence shown here is derived from an EMBL/GenBank/DDBJ whole genome shotgun (WGS) entry which is preliminary data.</text>
</comment>
<organism evidence="1 2">
    <name type="scientific">Parahaliea aestuarii</name>
    <dbReference type="NCBI Taxonomy" id="1852021"/>
    <lineage>
        <taxon>Bacteria</taxon>
        <taxon>Pseudomonadati</taxon>
        <taxon>Pseudomonadota</taxon>
        <taxon>Gammaproteobacteria</taxon>
        <taxon>Cellvibrionales</taxon>
        <taxon>Halieaceae</taxon>
        <taxon>Parahaliea</taxon>
    </lineage>
</organism>
<sequence>MSDRSALVMCLADPASSGRPNRFVCLLQRAGFVVDTLSYQGVRRLPVRHGYKLIPPGKGRGARFLRILNSIAEQAFCRLGLGSLALQHLNDLRYGLTRIDAGLANQSWDMIVVQDLQLLPLALRLKRGAKIIFDAREYYPKQNEEKWSFRWFEAPQRTWMCRRYLPQCDKLLTVSPGLANAYRQEFGVEMQLFRSVSPYVNIEPSTGDGARLRMVHHGIANSNRGLEKMIEVVERLDERFCLDFYLVGPERNIDALKARAASCDRIRFLKPVPFQHIVSMLNEYDLGFYYLEPSGFNVTYNLPNKFFEFIQARLAVAIGPSPDMKKIVEEQKLGFVANNFSIDAMVDRLNALSLTDVRNAKSNCHQAARILCLEEESQSLLAYILR</sequence>
<dbReference type="Gene3D" id="3.40.50.2000">
    <property type="entry name" value="Glycogen Phosphorylase B"/>
    <property type="match status" value="1"/>
</dbReference>
<evidence type="ECO:0000313" key="1">
    <source>
        <dbReference type="EMBL" id="TXS94533.1"/>
    </source>
</evidence>
<keyword evidence="2" id="KW-1185">Reference proteome</keyword>
<name>A0A5C9A0Y7_9GAMM</name>
<reference evidence="1 2" key="1">
    <citation type="submission" date="2019-08" db="EMBL/GenBank/DDBJ databases">
        <title>Parahaliea maris sp. nov., isolated from the surface seawater.</title>
        <authorList>
            <person name="Liu Y."/>
        </authorList>
    </citation>
    <scope>NUCLEOTIDE SEQUENCE [LARGE SCALE GENOMIC DNA]</scope>
    <source>
        <strain evidence="1 2">S2-26</strain>
    </source>
</reference>
<accession>A0A5C9A0Y7</accession>
<evidence type="ECO:0000313" key="2">
    <source>
        <dbReference type="Proteomes" id="UP000321933"/>
    </source>
</evidence>
<dbReference type="SUPFAM" id="SSF53756">
    <property type="entry name" value="UDP-Glycosyltransferase/glycogen phosphorylase"/>
    <property type="match status" value="1"/>
</dbReference>
<dbReference type="AlphaFoldDB" id="A0A5C9A0Y7"/>
<protein>
    <submittedName>
        <fullName evidence="1">Glycosyltransferase family 4 protein</fullName>
    </submittedName>
</protein>
<keyword evidence="1" id="KW-0808">Transferase</keyword>
<dbReference type="OrthoDB" id="9815351at2"/>
<gene>
    <name evidence="1" type="ORF">FVW59_01015</name>
</gene>
<dbReference type="RefSeq" id="WP_148062386.1">
    <property type="nucleotide sequence ID" value="NZ_VRYZ01000001.1"/>
</dbReference>
<dbReference type="Proteomes" id="UP000321933">
    <property type="component" value="Unassembled WGS sequence"/>
</dbReference>